<accession>A0A6V7REV3</accession>
<dbReference type="RefSeq" id="WP_185125419.1">
    <property type="nucleotide sequence ID" value="NZ_CAJEWD010000006.1"/>
</dbReference>
<gene>
    <name evidence="1" type="ORF">JEODO184_00889</name>
</gene>
<sequence length="49" mass="5758">MITTDRFSAEVRLQEYKEVAYNNSILAINKSEKKHKRPFLNKLISALTF</sequence>
<evidence type="ECO:0000313" key="2">
    <source>
        <dbReference type="Proteomes" id="UP000589351"/>
    </source>
</evidence>
<dbReference type="AlphaFoldDB" id="A0A6V7REV3"/>
<name>A0A6V7REV3_9STAP</name>
<protein>
    <submittedName>
        <fullName evidence="1">Uncharacterized protein</fullName>
    </submittedName>
</protein>
<dbReference type="Proteomes" id="UP000589351">
    <property type="component" value="Unassembled WGS sequence"/>
</dbReference>
<proteinExistence type="predicted"/>
<reference evidence="1 2" key="1">
    <citation type="submission" date="2020-07" db="EMBL/GenBank/DDBJ databases">
        <authorList>
            <person name="Criscuolo A."/>
        </authorList>
    </citation>
    <scope>NUCLEOTIDE SEQUENCE [LARGE SCALE GENOMIC DNA]</scope>
    <source>
        <strain evidence="1">CIP111649</strain>
    </source>
</reference>
<keyword evidence="2" id="KW-1185">Reference proteome</keyword>
<evidence type="ECO:0000313" key="1">
    <source>
        <dbReference type="EMBL" id="CAD2075529.1"/>
    </source>
</evidence>
<comment type="caution">
    <text evidence="1">The sequence shown here is derived from an EMBL/GenBank/DDBJ whole genome shotgun (WGS) entry which is preliminary data.</text>
</comment>
<organism evidence="1 2">
    <name type="scientific">Jeotgalicoccus meleagridis</name>
    <dbReference type="NCBI Taxonomy" id="2759181"/>
    <lineage>
        <taxon>Bacteria</taxon>
        <taxon>Bacillati</taxon>
        <taxon>Bacillota</taxon>
        <taxon>Bacilli</taxon>
        <taxon>Bacillales</taxon>
        <taxon>Staphylococcaceae</taxon>
        <taxon>Jeotgalicoccus</taxon>
    </lineage>
</organism>
<dbReference type="EMBL" id="CAJEWD010000006">
    <property type="protein sequence ID" value="CAD2075529.1"/>
    <property type="molecule type" value="Genomic_DNA"/>
</dbReference>